<gene>
    <name evidence="3" type="ORF">MM415A02862_0009</name>
    <name evidence="2" type="ORF">MM415B03485_0009</name>
</gene>
<feature type="compositionally biased region" description="Basic residues" evidence="1">
    <location>
        <begin position="31"/>
        <end position="41"/>
    </location>
</feature>
<evidence type="ECO:0000313" key="2">
    <source>
        <dbReference type="EMBL" id="QJA43284.1"/>
    </source>
</evidence>
<reference evidence="2" key="1">
    <citation type="submission" date="2020-03" db="EMBL/GenBank/DDBJ databases">
        <title>The deep terrestrial virosphere.</title>
        <authorList>
            <person name="Holmfeldt K."/>
            <person name="Nilsson E."/>
            <person name="Simone D."/>
            <person name="Lopez-Fernandez M."/>
            <person name="Wu X."/>
            <person name="de Brujin I."/>
            <person name="Lundin D."/>
            <person name="Andersson A."/>
            <person name="Bertilsson S."/>
            <person name="Dopson M."/>
        </authorList>
    </citation>
    <scope>NUCLEOTIDE SEQUENCE</scope>
    <source>
        <strain evidence="3">MM415A02862</strain>
        <strain evidence="2">MM415B03485</strain>
    </source>
</reference>
<dbReference type="EMBL" id="MT142959">
    <property type="protein sequence ID" value="QJA43284.1"/>
    <property type="molecule type" value="Genomic_DNA"/>
</dbReference>
<feature type="region of interest" description="Disordered" evidence="1">
    <location>
        <begin position="1"/>
        <end position="42"/>
    </location>
</feature>
<proteinExistence type="predicted"/>
<name>A0A6H1Z6U9_9ZZZZ</name>
<accession>A0A6H1Z6U9</accession>
<evidence type="ECO:0000313" key="3">
    <source>
        <dbReference type="EMBL" id="QJA72185.1"/>
    </source>
</evidence>
<sequence>MIDPTDKKTSQLFPTPAKRGRPVTGNAKSAAQRKRESRARRAAAVLTDRPYQHLINGNLYNMIDCSLEDRVKYPTRGTDSRYFNQLLAELKARFDDPSTCLL</sequence>
<evidence type="ECO:0000256" key="1">
    <source>
        <dbReference type="SAM" id="MobiDB-lite"/>
    </source>
</evidence>
<organism evidence="2">
    <name type="scientific">viral metagenome</name>
    <dbReference type="NCBI Taxonomy" id="1070528"/>
    <lineage>
        <taxon>unclassified sequences</taxon>
        <taxon>metagenomes</taxon>
        <taxon>organismal metagenomes</taxon>
    </lineage>
</organism>
<dbReference type="AlphaFoldDB" id="A0A6H1Z6U9"/>
<dbReference type="EMBL" id="MT141931">
    <property type="protein sequence ID" value="QJA72185.1"/>
    <property type="molecule type" value="Genomic_DNA"/>
</dbReference>
<protein>
    <submittedName>
        <fullName evidence="2">Uncharacterized protein</fullName>
    </submittedName>
</protein>